<evidence type="ECO:0000313" key="7">
    <source>
        <dbReference type="Proteomes" id="UP000254601"/>
    </source>
</evidence>
<evidence type="ECO:0000256" key="2">
    <source>
        <dbReference type="ARBA" id="ARBA00022670"/>
    </source>
</evidence>
<sequence>MFEFDEVTAHDSRIYTDLPVGAYALMLATDAWLFQAPDATSARLTQFLYGEPLKVYEQSEQFYFVQSQRDNYCGWIHGSFLKQVEALPEQAKWRTCAVASVTREPDMKSPLLSYLAADSLLYLDAQSESGEYLHIVDKGWIHRRHVVPMDARFDIVAIAREQLYRSYVWGGRAMAGLDCSALAQLCYRFAGHELPRDSDLQRIYMDLHHQKVRAAELIAGDLIFVPGHVMIASGNQTIIHANGYHMRVVEEPLQAAVTRMKAELGEKFGISAYRWSS</sequence>
<dbReference type="EC" id="3.4.22.-" evidence="6"/>
<evidence type="ECO:0000259" key="5">
    <source>
        <dbReference type="PROSITE" id="PS51935"/>
    </source>
</evidence>
<protein>
    <submittedName>
        <fullName evidence="6">Dipeptidyl-peptidase 6</fullName>
        <ecNumber evidence="6">3.4.22.-</ecNumber>
    </submittedName>
</protein>
<keyword evidence="3 6" id="KW-0378">Hydrolase</keyword>
<organism evidence="6 7">
    <name type="scientific">Suttonella ornithocola</name>
    <dbReference type="NCBI Taxonomy" id="279832"/>
    <lineage>
        <taxon>Bacteria</taxon>
        <taxon>Pseudomonadati</taxon>
        <taxon>Pseudomonadota</taxon>
        <taxon>Gammaproteobacteria</taxon>
        <taxon>Cardiobacteriales</taxon>
        <taxon>Cardiobacteriaceae</taxon>
        <taxon>Suttonella</taxon>
    </lineage>
</organism>
<dbReference type="AlphaFoldDB" id="A0A380MM24"/>
<gene>
    <name evidence="6" type="ORF">NCTC13337_00347</name>
</gene>
<evidence type="ECO:0000256" key="3">
    <source>
        <dbReference type="ARBA" id="ARBA00022801"/>
    </source>
</evidence>
<dbReference type="Gene3D" id="2.30.30.40">
    <property type="entry name" value="SH3 Domains"/>
    <property type="match status" value="1"/>
</dbReference>
<reference evidence="6 7" key="1">
    <citation type="submission" date="2018-06" db="EMBL/GenBank/DDBJ databases">
        <authorList>
            <consortium name="Pathogen Informatics"/>
            <person name="Doyle S."/>
        </authorList>
    </citation>
    <scope>NUCLEOTIDE SEQUENCE [LARGE SCALE GENOMIC DNA]</scope>
    <source>
        <strain evidence="6 7">NCTC13337</strain>
    </source>
</reference>
<evidence type="ECO:0000256" key="4">
    <source>
        <dbReference type="ARBA" id="ARBA00022807"/>
    </source>
</evidence>
<dbReference type="InterPro" id="IPR041382">
    <property type="entry name" value="SH3_16"/>
</dbReference>
<dbReference type="SUPFAM" id="SSF54001">
    <property type="entry name" value="Cysteine proteinases"/>
    <property type="match status" value="1"/>
</dbReference>
<dbReference type="PROSITE" id="PS51935">
    <property type="entry name" value="NLPC_P60"/>
    <property type="match status" value="1"/>
</dbReference>
<dbReference type="GO" id="GO:0006508">
    <property type="term" value="P:proteolysis"/>
    <property type="evidence" value="ECO:0007669"/>
    <property type="project" value="UniProtKB-KW"/>
</dbReference>
<keyword evidence="2" id="KW-0645">Protease</keyword>
<dbReference type="Pfam" id="PF18348">
    <property type="entry name" value="SH3_16"/>
    <property type="match status" value="1"/>
</dbReference>
<dbReference type="GO" id="GO:0008234">
    <property type="term" value="F:cysteine-type peptidase activity"/>
    <property type="evidence" value="ECO:0007669"/>
    <property type="project" value="UniProtKB-KW"/>
</dbReference>
<evidence type="ECO:0000313" key="6">
    <source>
        <dbReference type="EMBL" id="SUO93675.1"/>
    </source>
</evidence>
<dbReference type="InterPro" id="IPR000064">
    <property type="entry name" value="NLP_P60_dom"/>
</dbReference>
<dbReference type="InterPro" id="IPR038765">
    <property type="entry name" value="Papain-like_cys_pep_sf"/>
</dbReference>
<keyword evidence="7" id="KW-1185">Reference proteome</keyword>
<dbReference type="EMBL" id="UHIC01000001">
    <property type="protein sequence ID" value="SUO93675.1"/>
    <property type="molecule type" value="Genomic_DNA"/>
</dbReference>
<evidence type="ECO:0000256" key="1">
    <source>
        <dbReference type="ARBA" id="ARBA00007074"/>
    </source>
</evidence>
<proteinExistence type="inferred from homology"/>
<feature type="domain" description="NlpC/P60" evidence="5">
    <location>
        <begin position="149"/>
        <end position="276"/>
    </location>
</feature>
<dbReference type="InterPro" id="IPR051202">
    <property type="entry name" value="Peptidase_C40"/>
</dbReference>
<dbReference type="Proteomes" id="UP000254601">
    <property type="component" value="Unassembled WGS sequence"/>
</dbReference>
<dbReference type="OrthoDB" id="9807055at2"/>
<keyword evidence="4" id="KW-0788">Thiol protease</keyword>
<dbReference type="PANTHER" id="PTHR47053">
    <property type="entry name" value="MUREIN DD-ENDOPEPTIDASE MEPH-RELATED"/>
    <property type="match status" value="1"/>
</dbReference>
<dbReference type="Gene3D" id="3.90.1720.10">
    <property type="entry name" value="endopeptidase domain like (from Nostoc punctiforme)"/>
    <property type="match status" value="1"/>
</dbReference>
<dbReference type="Pfam" id="PF00877">
    <property type="entry name" value="NLPC_P60"/>
    <property type="match status" value="1"/>
</dbReference>
<dbReference type="PANTHER" id="PTHR47053:SF1">
    <property type="entry name" value="MUREIN DD-ENDOPEPTIDASE MEPH-RELATED"/>
    <property type="match status" value="1"/>
</dbReference>
<comment type="similarity">
    <text evidence="1">Belongs to the peptidase C40 family.</text>
</comment>
<dbReference type="RefSeq" id="WP_072576664.1">
    <property type="nucleotide sequence ID" value="NZ_LWHB01000090.1"/>
</dbReference>
<accession>A0A380MM24</accession>
<name>A0A380MM24_9GAMM</name>